<protein>
    <submittedName>
        <fullName evidence="12">Cytochrome P450</fullName>
    </submittedName>
</protein>
<keyword evidence="8 10" id="KW-0503">Monooxygenase</keyword>
<comment type="pathway">
    <text evidence="2">Secondary metabolite biosynthesis.</text>
</comment>
<evidence type="ECO:0000256" key="9">
    <source>
        <dbReference type="PIRSR" id="PIRSR602401-1"/>
    </source>
</evidence>
<comment type="caution">
    <text evidence="12">The sequence shown here is derived from an EMBL/GenBank/DDBJ whole genome shotgun (WGS) entry which is preliminary data.</text>
</comment>
<dbReference type="PANTHER" id="PTHR46300">
    <property type="entry name" value="P450, PUTATIVE (EUROFUNG)-RELATED-RELATED"/>
    <property type="match status" value="1"/>
</dbReference>
<name>A0A9P5NU01_GYMJU</name>
<reference evidence="12" key="1">
    <citation type="submission" date="2020-11" db="EMBL/GenBank/DDBJ databases">
        <authorList>
            <consortium name="DOE Joint Genome Institute"/>
            <person name="Ahrendt S."/>
            <person name="Riley R."/>
            <person name="Andreopoulos W."/>
            <person name="LaButti K."/>
            <person name="Pangilinan J."/>
            <person name="Ruiz-duenas F.J."/>
            <person name="Barrasa J.M."/>
            <person name="Sanchez-Garcia M."/>
            <person name="Camarero S."/>
            <person name="Miyauchi S."/>
            <person name="Serrano A."/>
            <person name="Linde D."/>
            <person name="Babiker R."/>
            <person name="Drula E."/>
            <person name="Ayuso-Fernandez I."/>
            <person name="Pacheco R."/>
            <person name="Padilla G."/>
            <person name="Ferreira P."/>
            <person name="Barriuso J."/>
            <person name="Kellner H."/>
            <person name="Castanera R."/>
            <person name="Alfaro M."/>
            <person name="Ramirez L."/>
            <person name="Pisabarro A.G."/>
            <person name="Kuo A."/>
            <person name="Tritt A."/>
            <person name="Lipzen A."/>
            <person name="He G."/>
            <person name="Yan M."/>
            <person name="Ng V."/>
            <person name="Cullen D."/>
            <person name="Martin F."/>
            <person name="Rosso M.-N."/>
            <person name="Henrissat B."/>
            <person name="Hibbett D."/>
            <person name="Martinez A.T."/>
            <person name="Grigoriev I.V."/>
        </authorList>
    </citation>
    <scope>NUCLEOTIDE SEQUENCE</scope>
    <source>
        <strain evidence="12">AH 44721</strain>
    </source>
</reference>
<dbReference type="Pfam" id="PF00067">
    <property type="entry name" value="p450"/>
    <property type="match status" value="1"/>
</dbReference>
<dbReference type="GO" id="GO:0016705">
    <property type="term" value="F:oxidoreductase activity, acting on paired donors, with incorporation or reduction of molecular oxygen"/>
    <property type="evidence" value="ECO:0007669"/>
    <property type="project" value="InterPro"/>
</dbReference>
<feature type="binding site" description="axial binding residue" evidence="9">
    <location>
        <position position="460"/>
    </location>
    <ligand>
        <name>heme</name>
        <dbReference type="ChEBI" id="CHEBI:30413"/>
    </ligand>
    <ligandPart>
        <name>Fe</name>
        <dbReference type="ChEBI" id="CHEBI:18248"/>
    </ligandPart>
</feature>
<organism evidence="12 13">
    <name type="scientific">Gymnopilus junonius</name>
    <name type="common">Spectacular rustgill mushroom</name>
    <name type="synonym">Gymnopilus spectabilis subsp. junonius</name>
    <dbReference type="NCBI Taxonomy" id="109634"/>
    <lineage>
        <taxon>Eukaryota</taxon>
        <taxon>Fungi</taxon>
        <taxon>Dikarya</taxon>
        <taxon>Basidiomycota</taxon>
        <taxon>Agaricomycotina</taxon>
        <taxon>Agaricomycetes</taxon>
        <taxon>Agaricomycetidae</taxon>
        <taxon>Agaricales</taxon>
        <taxon>Agaricineae</taxon>
        <taxon>Hymenogastraceae</taxon>
        <taxon>Gymnopilus</taxon>
    </lineage>
</organism>
<dbReference type="InterPro" id="IPR002401">
    <property type="entry name" value="Cyt_P450_E_grp-I"/>
</dbReference>
<dbReference type="InterPro" id="IPR001128">
    <property type="entry name" value="Cyt_P450"/>
</dbReference>
<evidence type="ECO:0000256" key="1">
    <source>
        <dbReference type="ARBA" id="ARBA00001971"/>
    </source>
</evidence>
<dbReference type="InterPro" id="IPR036396">
    <property type="entry name" value="Cyt_P450_sf"/>
</dbReference>
<dbReference type="Gene3D" id="1.10.630.10">
    <property type="entry name" value="Cytochrome P450"/>
    <property type="match status" value="1"/>
</dbReference>
<keyword evidence="4 9" id="KW-0349">Heme</keyword>
<dbReference type="CDD" id="cd11065">
    <property type="entry name" value="CYP64-like"/>
    <property type="match status" value="1"/>
</dbReference>
<evidence type="ECO:0000256" key="8">
    <source>
        <dbReference type="ARBA" id="ARBA00023033"/>
    </source>
</evidence>
<keyword evidence="7 9" id="KW-0408">Iron</keyword>
<comment type="cofactor">
    <cofactor evidence="1 9">
        <name>heme</name>
        <dbReference type="ChEBI" id="CHEBI:30413"/>
    </cofactor>
</comment>
<dbReference type="AlphaFoldDB" id="A0A9P5NU01"/>
<feature type="chain" id="PRO_5040291377" evidence="11">
    <location>
        <begin position="21"/>
        <end position="537"/>
    </location>
</feature>
<evidence type="ECO:0000256" key="11">
    <source>
        <dbReference type="SAM" id="SignalP"/>
    </source>
</evidence>
<keyword evidence="11" id="KW-0732">Signal</keyword>
<evidence type="ECO:0000313" key="13">
    <source>
        <dbReference type="Proteomes" id="UP000724874"/>
    </source>
</evidence>
<dbReference type="OrthoDB" id="2789670at2759"/>
<dbReference type="InterPro" id="IPR017972">
    <property type="entry name" value="Cyt_P450_CS"/>
</dbReference>
<evidence type="ECO:0000256" key="10">
    <source>
        <dbReference type="RuleBase" id="RU000461"/>
    </source>
</evidence>
<keyword evidence="6 10" id="KW-0560">Oxidoreductase</keyword>
<sequence length="537" mass="60517">MLPWIVLAGFLLVVVRLFRSRRTSRLPLPPGPKGLPFVGNFWDIPGDFEWITYHKWCKAFNTDILYLNLAGTPLIVLDSYEVVNQLLEKRSAVFSNRCLDFVSVIRVFLDTDSFLSSRPQFPMQSELMGLDFNFAFMDYGPKWQKHRRLMHQHFHAGASRLFLPHTLKSCRNLLTRFLDIPDDVLGNLRQMAGETIMAIAYGIQVQEYNDPYIDIAEKAVHTLLAAGAPGKYLVDTFPILKHVPEWMPGAGFQRKAKEYKTLARTMFALPYSAAKQNFASGDSPACFTSRCLESLACAKDKAFFDEEVIQNNAGAMYVAGSDTTLSAIASCILGLLENPQVIKRAQEELDRVVKPGQLPSFDDEGSLPYITAITKEALRWRDVVPTAASRKLLIDEEYKGYRLPAGSIVVPNAWAILHNEDIYLDPFEFNPDRFMTKDGKLDQAVFDPERACWGFGRRICPGRHMAFSAIWINVASMLAVFDIKKAVDEAGNVIEPSHEYLSGLVCLPKPYKCSITPRSKEAEELIRGYANSESSQD</sequence>
<proteinExistence type="inferred from homology"/>
<dbReference type="GO" id="GO:0020037">
    <property type="term" value="F:heme binding"/>
    <property type="evidence" value="ECO:0007669"/>
    <property type="project" value="InterPro"/>
</dbReference>
<evidence type="ECO:0000256" key="4">
    <source>
        <dbReference type="ARBA" id="ARBA00022617"/>
    </source>
</evidence>
<evidence type="ECO:0000256" key="2">
    <source>
        <dbReference type="ARBA" id="ARBA00005179"/>
    </source>
</evidence>
<evidence type="ECO:0000256" key="6">
    <source>
        <dbReference type="ARBA" id="ARBA00023002"/>
    </source>
</evidence>
<gene>
    <name evidence="12" type="ORF">CPB84DRAFT_1771907</name>
</gene>
<evidence type="ECO:0000256" key="3">
    <source>
        <dbReference type="ARBA" id="ARBA00010617"/>
    </source>
</evidence>
<dbReference type="Proteomes" id="UP000724874">
    <property type="component" value="Unassembled WGS sequence"/>
</dbReference>
<evidence type="ECO:0000256" key="7">
    <source>
        <dbReference type="ARBA" id="ARBA00023004"/>
    </source>
</evidence>
<dbReference type="GO" id="GO:0005506">
    <property type="term" value="F:iron ion binding"/>
    <property type="evidence" value="ECO:0007669"/>
    <property type="project" value="InterPro"/>
</dbReference>
<comment type="similarity">
    <text evidence="3 10">Belongs to the cytochrome P450 family.</text>
</comment>
<accession>A0A9P5NU01</accession>
<evidence type="ECO:0000256" key="5">
    <source>
        <dbReference type="ARBA" id="ARBA00022723"/>
    </source>
</evidence>
<dbReference type="PROSITE" id="PS00086">
    <property type="entry name" value="CYTOCHROME_P450"/>
    <property type="match status" value="1"/>
</dbReference>
<keyword evidence="5 9" id="KW-0479">Metal-binding</keyword>
<evidence type="ECO:0000313" key="12">
    <source>
        <dbReference type="EMBL" id="KAF8905213.1"/>
    </source>
</evidence>
<dbReference type="SUPFAM" id="SSF48264">
    <property type="entry name" value="Cytochrome P450"/>
    <property type="match status" value="1"/>
</dbReference>
<dbReference type="GO" id="GO:0004497">
    <property type="term" value="F:monooxygenase activity"/>
    <property type="evidence" value="ECO:0007669"/>
    <property type="project" value="UniProtKB-KW"/>
</dbReference>
<dbReference type="PANTHER" id="PTHR46300:SF7">
    <property type="entry name" value="P450, PUTATIVE (EUROFUNG)-RELATED"/>
    <property type="match status" value="1"/>
</dbReference>
<feature type="signal peptide" evidence="11">
    <location>
        <begin position="1"/>
        <end position="20"/>
    </location>
</feature>
<dbReference type="InterPro" id="IPR050364">
    <property type="entry name" value="Cytochrome_P450_fung"/>
</dbReference>
<dbReference type="PRINTS" id="PR00463">
    <property type="entry name" value="EP450I"/>
</dbReference>
<keyword evidence="13" id="KW-1185">Reference proteome</keyword>
<dbReference type="EMBL" id="JADNYJ010000023">
    <property type="protein sequence ID" value="KAF8905213.1"/>
    <property type="molecule type" value="Genomic_DNA"/>
</dbReference>